<name>A0A1I1J6Q0_9FLAO</name>
<organism evidence="2 3">
    <name type="scientific">Zunongwangia mangrovi</name>
    <dbReference type="NCBI Taxonomy" id="1334022"/>
    <lineage>
        <taxon>Bacteria</taxon>
        <taxon>Pseudomonadati</taxon>
        <taxon>Bacteroidota</taxon>
        <taxon>Flavobacteriia</taxon>
        <taxon>Flavobacteriales</taxon>
        <taxon>Flavobacteriaceae</taxon>
        <taxon>Zunongwangia</taxon>
    </lineage>
</organism>
<keyword evidence="3" id="KW-1185">Reference proteome</keyword>
<dbReference type="InterPro" id="IPR004360">
    <property type="entry name" value="Glyas_Fos-R_dOase_dom"/>
</dbReference>
<dbReference type="SUPFAM" id="SSF54593">
    <property type="entry name" value="Glyoxalase/Bleomycin resistance protein/Dihydroxybiphenyl dioxygenase"/>
    <property type="match status" value="1"/>
</dbReference>
<dbReference type="Gene3D" id="3.10.180.10">
    <property type="entry name" value="2,3-Dihydroxybiphenyl 1,2-Dioxygenase, domain 1"/>
    <property type="match status" value="1"/>
</dbReference>
<evidence type="ECO:0000313" key="2">
    <source>
        <dbReference type="EMBL" id="SFC42288.1"/>
    </source>
</evidence>
<protein>
    <submittedName>
        <fullName evidence="2">Catechol 2,3-dioxygenase</fullName>
    </submittedName>
</protein>
<keyword evidence="2" id="KW-0560">Oxidoreductase</keyword>
<dbReference type="OrthoDB" id="192739at2"/>
<dbReference type="Pfam" id="PF00903">
    <property type="entry name" value="Glyoxalase"/>
    <property type="match status" value="1"/>
</dbReference>
<dbReference type="PANTHER" id="PTHR47802">
    <property type="entry name" value="GLYOXALASE FAMILY PROTEIN, EXPRESSED"/>
    <property type="match status" value="1"/>
</dbReference>
<dbReference type="PANTHER" id="PTHR47802:SF1">
    <property type="entry name" value="GLYOXALASE FAMILY PROTEIN, EXPRESSED"/>
    <property type="match status" value="1"/>
</dbReference>
<dbReference type="STRING" id="1334022.SAMN04487907_104136"/>
<accession>A0A1I1J6Q0</accession>
<reference evidence="3" key="1">
    <citation type="submission" date="2016-10" db="EMBL/GenBank/DDBJ databases">
        <authorList>
            <person name="Varghese N."/>
            <person name="Submissions S."/>
        </authorList>
    </citation>
    <scope>NUCLEOTIDE SEQUENCE [LARGE SCALE GENOMIC DNA]</scope>
    <source>
        <strain evidence="3">DSM 24499</strain>
    </source>
</reference>
<sequence>MDNKDNFGLEKDHDALLVQDLEDSLQFYREIMGFKEIYNAGLGEKFKWVKASNDVQIHLIESTEKPQKNKGVHLAFNTPNLDDFIALLRNKNVPFENSKGTPDTTNTRPDGVKQIYFQDPDGYWIEVNNSKLEDF</sequence>
<evidence type="ECO:0000313" key="3">
    <source>
        <dbReference type="Proteomes" id="UP000199438"/>
    </source>
</evidence>
<proteinExistence type="predicted"/>
<dbReference type="GO" id="GO:0051213">
    <property type="term" value="F:dioxygenase activity"/>
    <property type="evidence" value="ECO:0007669"/>
    <property type="project" value="UniProtKB-KW"/>
</dbReference>
<gene>
    <name evidence="2" type="ORF">SAMN04487907_104136</name>
</gene>
<dbReference type="InterPro" id="IPR037523">
    <property type="entry name" value="VOC_core"/>
</dbReference>
<dbReference type="PROSITE" id="PS51819">
    <property type="entry name" value="VOC"/>
    <property type="match status" value="1"/>
</dbReference>
<feature type="domain" description="VOC" evidence="1">
    <location>
        <begin position="10"/>
        <end position="130"/>
    </location>
</feature>
<dbReference type="InterPro" id="IPR029068">
    <property type="entry name" value="Glyas_Bleomycin-R_OHBP_Dase"/>
</dbReference>
<keyword evidence="2" id="KW-0223">Dioxygenase</keyword>
<evidence type="ECO:0000259" key="1">
    <source>
        <dbReference type="PROSITE" id="PS51819"/>
    </source>
</evidence>
<dbReference type="EMBL" id="FOKV01000004">
    <property type="protein sequence ID" value="SFC42288.1"/>
    <property type="molecule type" value="Genomic_DNA"/>
</dbReference>
<dbReference type="RefSeq" id="WP_092542605.1">
    <property type="nucleotide sequence ID" value="NZ_FOKV01000004.1"/>
</dbReference>
<dbReference type="AlphaFoldDB" id="A0A1I1J6Q0"/>
<dbReference type="Proteomes" id="UP000199438">
    <property type="component" value="Unassembled WGS sequence"/>
</dbReference>